<dbReference type="PANTHER" id="PTHR31170:SF18">
    <property type="entry name" value="(WILD MALAYSIAN BANANA) HYPOTHETICAL PROTEIN"/>
    <property type="match status" value="1"/>
</dbReference>
<dbReference type="PANTHER" id="PTHR31170">
    <property type="entry name" value="BNAC04G53230D PROTEIN"/>
    <property type="match status" value="1"/>
</dbReference>
<sequence>MADSHAVDIESLARQLREDMAAADSPPAPLATGFPIVIAQVGELTRNVDPAEYVPQHVAIGPYHRTTDSPHLARDGEKLRCLAAVMSAATAGMTLEVYLDELARIEARARSCYAHTFEHLDGAEFVRMLLLDACYLLVRFARLAARRWNAGVASGGGGGSQALAAAGGAMEAVAVVRDALYLAENQIPFFVVDKVHRLTVPDTAESAADAIASYVRELLRRQQYSVATPAVAAPPGPGNLLHLLHLHLTPVVLSPPAVTVAGGSGKRRFGRWRTATEYHCAGVGFRPRPLGGKGGARSILDVRLDARAGALEIPHLNIDAETWRLLRNLMALEQSNPSAAGSHVTAYCVFVSQLACTPRDVELLSRRGVIAHGMGSHGEVAELFADLCKGVVFGADGNYLHATWLAMEGRFRSRPRRWAAWLMLKYFSNPWLAVGLAAAAAGLVCTVVQAVFSVLSYTPGGT</sequence>
<organism evidence="2 3">
    <name type="scientific">Urochloa decumbens</name>
    <dbReference type="NCBI Taxonomy" id="240449"/>
    <lineage>
        <taxon>Eukaryota</taxon>
        <taxon>Viridiplantae</taxon>
        <taxon>Streptophyta</taxon>
        <taxon>Embryophyta</taxon>
        <taxon>Tracheophyta</taxon>
        <taxon>Spermatophyta</taxon>
        <taxon>Magnoliopsida</taxon>
        <taxon>Liliopsida</taxon>
        <taxon>Poales</taxon>
        <taxon>Poaceae</taxon>
        <taxon>PACMAD clade</taxon>
        <taxon>Panicoideae</taxon>
        <taxon>Panicodae</taxon>
        <taxon>Paniceae</taxon>
        <taxon>Melinidinae</taxon>
        <taxon>Urochloa</taxon>
    </lineage>
</organism>
<evidence type="ECO:0000313" key="2">
    <source>
        <dbReference type="EMBL" id="CAL5012017.1"/>
    </source>
</evidence>
<keyword evidence="1" id="KW-1133">Transmembrane helix</keyword>
<reference evidence="2" key="1">
    <citation type="submission" date="2024-10" db="EMBL/GenBank/DDBJ databases">
        <authorList>
            <person name="Ryan C."/>
        </authorList>
    </citation>
    <scope>NUCLEOTIDE SEQUENCE [LARGE SCALE GENOMIC DNA]</scope>
</reference>
<keyword evidence="3" id="KW-1185">Reference proteome</keyword>
<evidence type="ECO:0000256" key="1">
    <source>
        <dbReference type="SAM" id="Phobius"/>
    </source>
</evidence>
<feature type="transmembrane region" description="Helical" evidence="1">
    <location>
        <begin position="431"/>
        <end position="452"/>
    </location>
</feature>
<keyword evidence="1" id="KW-0472">Membrane</keyword>
<name>A0ABC9C148_9POAL</name>
<accession>A0ABC9C148</accession>
<dbReference type="Proteomes" id="UP001497457">
    <property type="component" value="Chromosome 28b"/>
</dbReference>
<protein>
    <submittedName>
        <fullName evidence="2">Uncharacterized protein</fullName>
    </submittedName>
</protein>
<dbReference type="InterPro" id="IPR004158">
    <property type="entry name" value="DUF247_pln"/>
</dbReference>
<dbReference type="EMBL" id="OZ075138">
    <property type="protein sequence ID" value="CAL5012017.1"/>
    <property type="molecule type" value="Genomic_DNA"/>
</dbReference>
<proteinExistence type="predicted"/>
<evidence type="ECO:0000313" key="3">
    <source>
        <dbReference type="Proteomes" id="UP001497457"/>
    </source>
</evidence>
<keyword evidence="1" id="KW-0812">Transmembrane</keyword>
<gene>
    <name evidence="2" type="ORF">URODEC1_LOCUS70696</name>
</gene>
<dbReference type="AlphaFoldDB" id="A0ABC9C148"/>
<dbReference type="Pfam" id="PF03140">
    <property type="entry name" value="DUF247"/>
    <property type="match status" value="1"/>
</dbReference>